<feature type="region of interest" description="Disordered" evidence="2">
    <location>
        <begin position="22"/>
        <end position="59"/>
    </location>
</feature>
<gene>
    <name evidence="4" type="ORF">CUNI_LOCUS14863</name>
</gene>
<feature type="compositionally biased region" description="Polar residues" evidence="2">
    <location>
        <begin position="22"/>
        <end position="32"/>
    </location>
</feature>
<dbReference type="EMBL" id="CAJHNH020003446">
    <property type="protein sequence ID" value="CAG5129305.1"/>
    <property type="molecule type" value="Genomic_DNA"/>
</dbReference>
<dbReference type="AlphaFoldDB" id="A0A8S3ZNG5"/>
<accession>A0A8S3ZNG5</accession>
<keyword evidence="3" id="KW-0472">Membrane</keyword>
<reference evidence="4" key="1">
    <citation type="submission" date="2021-04" db="EMBL/GenBank/DDBJ databases">
        <authorList>
            <consortium name="Molecular Ecology Group"/>
        </authorList>
    </citation>
    <scope>NUCLEOTIDE SEQUENCE</scope>
</reference>
<keyword evidence="3" id="KW-0812">Transmembrane</keyword>
<evidence type="ECO:0000313" key="4">
    <source>
        <dbReference type="EMBL" id="CAG5129305.1"/>
    </source>
</evidence>
<evidence type="ECO:0000313" key="5">
    <source>
        <dbReference type="Proteomes" id="UP000678393"/>
    </source>
</evidence>
<feature type="coiled-coil region" evidence="1">
    <location>
        <begin position="180"/>
        <end position="232"/>
    </location>
</feature>
<evidence type="ECO:0000256" key="1">
    <source>
        <dbReference type="SAM" id="Coils"/>
    </source>
</evidence>
<evidence type="ECO:0000256" key="3">
    <source>
        <dbReference type="SAM" id="Phobius"/>
    </source>
</evidence>
<dbReference type="OrthoDB" id="687730at2759"/>
<feature type="compositionally biased region" description="Basic and acidic residues" evidence="2">
    <location>
        <begin position="36"/>
        <end position="46"/>
    </location>
</feature>
<keyword evidence="3" id="KW-1133">Transmembrane helix</keyword>
<sequence length="267" mass="29496">MGCAFFKLCPEWGVYKTASGKLGTSASESSPLLNGDSKKKIAENEHLSQTPGKATRENHGNVIEQSEITKDFLEQEQSPQLSAKSAENINTSFNSDKISENDIASLSSSLASNCPSTLQAGRQPDFLSNTSTANDCSEDAITHKRSISTDETETSVLSTAKDYHFPDFQTEQVLKVLKEYQDLVEECAVLKTRVQAIEAEIEMERMRKSEQLDNLQKQFAEVNSKYHFLQKKSNLMLFLSGIPLLVLVFAVMLIIYPVLGTVTSAPS</sequence>
<proteinExistence type="predicted"/>
<comment type="caution">
    <text evidence="4">The sequence shown here is derived from an EMBL/GenBank/DDBJ whole genome shotgun (WGS) entry which is preliminary data.</text>
</comment>
<keyword evidence="1" id="KW-0175">Coiled coil</keyword>
<protein>
    <submittedName>
        <fullName evidence="4">Uncharacterized protein</fullName>
    </submittedName>
</protein>
<dbReference type="Proteomes" id="UP000678393">
    <property type="component" value="Unassembled WGS sequence"/>
</dbReference>
<feature type="transmembrane region" description="Helical" evidence="3">
    <location>
        <begin position="235"/>
        <end position="259"/>
    </location>
</feature>
<evidence type="ECO:0000256" key="2">
    <source>
        <dbReference type="SAM" id="MobiDB-lite"/>
    </source>
</evidence>
<organism evidence="4 5">
    <name type="scientific">Candidula unifasciata</name>
    <dbReference type="NCBI Taxonomy" id="100452"/>
    <lineage>
        <taxon>Eukaryota</taxon>
        <taxon>Metazoa</taxon>
        <taxon>Spiralia</taxon>
        <taxon>Lophotrochozoa</taxon>
        <taxon>Mollusca</taxon>
        <taxon>Gastropoda</taxon>
        <taxon>Heterobranchia</taxon>
        <taxon>Euthyneura</taxon>
        <taxon>Panpulmonata</taxon>
        <taxon>Eupulmonata</taxon>
        <taxon>Stylommatophora</taxon>
        <taxon>Helicina</taxon>
        <taxon>Helicoidea</taxon>
        <taxon>Geomitridae</taxon>
        <taxon>Candidula</taxon>
    </lineage>
</organism>
<name>A0A8S3ZNG5_9EUPU</name>
<keyword evidence="5" id="KW-1185">Reference proteome</keyword>